<feature type="domain" description="OmpA-like" evidence="4">
    <location>
        <begin position="66"/>
        <end position="184"/>
    </location>
</feature>
<evidence type="ECO:0000259" key="4">
    <source>
        <dbReference type="PROSITE" id="PS51123"/>
    </source>
</evidence>
<feature type="region of interest" description="Disordered" evidence="2">
    <location>
        <begin position="204"/>
        <end position="232"/>
    </location>
</feature>
<dbReference type="PROSITE" id="PS51257">
    <property type="entry name" value="PROKAR_LIPOPROTEIN"/>
    <property type="match status" value="1"/>
</dbReference>
<dbReference type="RefSeq" id="WP_318645567.1">
    <property type="nucleotide sequence ID" value="NZ_CP137892.1"/>
</dbReference>
<feature type="signal peptide" evidence="3">
    <location>
        <begin position="1"/>
        <end position="21"/>
    </location>
</feature>
<dbReference type="EMBL" id="CP137892">
    <property type="protein sequence ID" value="WPC06390.1"/>
    <property type="molecule type" value="Genomic_DNA"/>
</dbReference>
<dbReference type="InterPro" id="IPR050330">
    <property type="entry name" value="Bact_OuterMem_StrucFunc"/>
</dbReference>
<evidence type="ECO:0000313" key="5">
    <source>
        <dbReference type="EMBL" id="WPC06390.1"/>
    </source>
</evidence>
<evidence type="ECO:0000256" key="3">
    <source>
        <dbReference type="SAM" id="SignalP"/>
    </source>
</evidence>
<gene>
    <name evidence="5" type="ORF">SBP02_06445</name>
</gene>
<dbReference type="Proteomes" id="UP001305928">
    <property type="component" value="Chromosome"/>
</dbReference>
<evidence type="ECO:0000256" key="2">
    <source>
        <dbReference type="SAM" id="MobiDB-lite"/>
    </source>
</evidence>
<dbReference type="CDD" id="cd07185">
    <property type="entry name" value="OmpA_C-like"/>
    <property type="match status" value="1"/>
</dbReference>
<dbReference type="InterPro" id="IPR006665">
    <property type="entry name" value="OmpA-like"/>
</dbReference>
<name>A0ABZ0PYT6_9PSED</name>
<evidence type="ECO:0000256" key="1">
    <source>
        <dbReference type="PROSITE-ProRule" id="PRU00473"/>
    </source>
</evidence>
<protein>
    <submittedName>
        <fullName evidence="5">OmpA family protein</fullName>
    </submittedName>
</protein>
<keyword evidence="1" id="KW-0472">Membrane</keyword>
<dbReference type="PANTHER" id="PTHR30329:SF20">
    <property type="entry name" value="EXPORTED PROTEIN"/>
    <property type="match status" value="1"/>
</dbReference>
<reference evidence="5 6" key="1">
    <citation type="submission" date="2023-11" db="EMBL/GenBank/DDBJ databases">
        <title>Complete genome of Pseudomonas benzenivorans BA3361.</title>
        <authorList>
            <person name="Shin S.Y."/>
            <person name="Song J."/>
            <person name="Kang H."/>
        </authorList>
    </citation>
    <scope>NUCLEOTIDE SEQUENCE [LARGE SCALE GENOMIC DNA]</scope>
    <source>
        <strain evidence="5 6">HNIBRBA3361</strain>
    </source>
</reference>
<dbReference type="PANTHER" id="PTHR30329">
    <property type="entry name" value="STATOR ELEMENT OF FLAGELLAR MOTOR COMPLEX"/>
    <property type="match status" value="1"/>
</dbReference>
<keyword evidence="6" id="KW-1185">Reference proteome</keyword>
<keyword evidence="3" id="KW-0732">Signal</keyword>
<organism evidence="5 6">
    <name type="scientific">Pseudomonas benzenivorans</name>
    <dbReference type="NCBI Taxonomy" id="556533"/>
    <lineage>
        <taxon>Bacteria</taxon>
        <taxon>Pseudomonadati</taxon>
        <taxon>Pseudomonadota</taxon>
        <taxon>Gammaproteobacteria</taxon>
        <taxon>Pseudomonadales</taxon>
        <taxon>Pseudomonadaceae</taxon>
        <taxon>Pseudomonas</taxon>
    </lineage>
</organism>
<dbReference type="PRINTS" id="PR01023">
    <property type="entry name" value="NAFLGMOTY"/>
</dbReference>
<dbReference type="PROSITE" id="PS51123">
    <property type="entry name" value="OMPA_2"/>
    <property type="match status" value="1"/>
</dbReference>
<dbReference type="Pfam" id="PF00691">
    <property type="entry name" value="OmpA"/>
    <property type="match status" value="1"/>
</dbReference>
<proteinExistence type="predicted"/>
<evidence type="ECO:0000313" key="6">
    <source>
        <dbReference type="Proteomes" id="UP001305928"/>
    </source>
</evidence>
<dbReference type="SUPFAM" id="SSF103088">
    <property type="entry name" value="OmpA-like"/>
    <property type="match status" value="1"/>
</dbReference>
<dbReference type="Gene3D" id="3.30.1330.60">
    <property type="entry name" value="OmpA-like domain"/>
    <property type="match status" value="1"/>
</dbReference>
<feature type="chain" id="PRO_5045859745" evidence="3">
    <location>
        <begin position="22"/>
        <end position="232"/>
    </location>
</feature>
<dbReference type="InterPro" id="IPR036737">
    <property type="entry name" value="OmpA-like_sf"/>
</dbReference>
<accession>A0ABZ0PYT6</accession>
<sequence length="232" mass="24667">MFAKKNLALALCLLMAGCAGSEKKPQAQAAAAPTPAPKVAQAWLDDYEPRLREAIKGSHFELERRDNLLVVTAPVQGSFNPDRPHMLLPITLGPISRVAKLVEHDKNVAVLVLGHADSSGAATLNRELSHERARAFTAIFRLSGLKQDRLLVKGLGSDMPRADNGSAAGRALNRRVEILLTRQDSLKALIAHYSQPATIPAVAQASPTAGSAKTPKSKPVAGKQVVAAEQAN</sequence>